<name>A0AAV6UAW4_9ARAC</name>
<dbReference type="EMBL" id="JAFNEN010000513">
    <property type="protein sequence ID" value="KAG8181477.1"/>
    <property type="molecule type" value="Genomic_DNA"/>
</dbReference>
<organism evidence="1 2">
    <name type="scientific">Oedothorax gibbosus</name>
    <dbReference type="NCBI Taxonomy" id="931172"/>
    <lineage>
        <taxon>Eukaryota</taxon>
        <taxon>Metazoa</taxon>
        <taxon>Ecdysozoa</taxon>
        <taxon>Arthropoda</taxon>
        <taxon>Chelicerata</taxon>
        <taxon>Arachnida</taxon>
        <taxon>Araneae</taxon>
        <taxon>Araneomorphae</taxon>
        <taxon>Entelegynae</taxon>
        <taxon>Araneoidea</taxon>
        <taxon>Linyphiidae</taxon>
        <taxon>Erigoninae</taxon>
        <taxon>Oedothorax</taxon>
    </lineage>
</organism>
<accession>A0AAV6UAW4</accession>
<dbReference type="Proteomes" id="UP000827092">
    <property type="component" value="Unassembled WGS sequence"/>
</dbReference>
<sequence length="123" mass="14115">MKERTTSNVPLEGSPEIRALETRVLSSMLMTITTDVETYRFTLFAISLPIAISNHRISITLSKKEPMSNLTTPDNSLFPLGHRFISLPACSRISLDNKNVFEFVTERVFFYLLLFEDNGEKRR</sequence>
<keyword evidence="2" id="KW-1185">Reference proteome</keyword>
<proteinExistence type="predicted"/>
<dbReference type="AlphaFoldDB" id="A0AAV6UAW4"/>
<evidence type="ECO:0000313" key="2">
    <source>
        <dbReference type="Proteomes" id="UP000827092"/>
    </source>
</evidence>
<reference evidence="1 2" key="1">
    <citation type="journal article" date="2022" name="Nat. Ecol. Evol.">
        <title>A masculinizing supergene underlies an exaggerated male reproductive morph in a spider.</title>
        <authorList>
            <person name="Hendrickx F."/>
            <person name="De Corte Z."/>
            <person name="Sonet G."/>
            <person name="Van Belleghem S.M."/>
            <person name="Kostlbacher S."/>
            <person name="Vangestel C."/>
        </authorList>
    </citation>
    <scope>NUCLEOTIDE SEQUENCE [LARGE SCALE GENOMIC DNA]</scope>
    <source>
        <strain evidence="1">W744_W776</strain>
    </source>
</reference>
<evidence type="ECO:0000313" key="1">
    <source>
        <dbReference type="EMBL" id="KAG8181477.1"/>
    </source>
</evidence>
<comment type="caution">
    <text evidence="1">The sequence shown here is derived from an EMBL/GenBank/DDBJ whole genome shotgun (WGS) entry which is preliminary data.</text>
</comment>
<protein>
    <submittedName>
        <fullName evidence="1">Uncharacterized protein</fullName>
    </submittedName>
</protein>
<gene>
    <name evidence="1" type="ORF">JTE90_016565</name>
</gene>